<accession>A0A9X4BVW4</accession>
<feature type="compositionally biased region" description="Low complexity" evidence="1">
    <location>
        <begin position="147"/>
        <end position="165"/>
    </location>
</feature>
<reference evidence="2" key="2">
    <citation type="submission" date="2022-08" db="EMBL/GenBank/DDBJ databases">
        <authorList>
            <person name="Iruegas-Bocardo F."/>
            <person name="Weisberg A.J."/>
            <person name="Riutta E.R."/>
            <person name="Kilday K."/>
            <person name="Bonkowski J.C."/>
            <person name="Creswell T."/>
            <person name="Daughtrey M.L."/>
            <person name="Rane K."/>
            <person name="Grunwald N.J."/>
            <person name="Chang J.H."/>
            <person name="Putnam M.L."/>
        </authorList>
    </citation>
    <scope>NUCLEOTIDE SEQUENCE</scope>
    <source>
        <strain evidence="2">22-338</strain>
    </source>
</reference>
<sequence length="165" mass="18210">MTTQPKDPAYRFTCRRLGDKETRAIAVVPIDSSKAQIFSSTSNSEKKIERRFSLLDDDFDSARTALEAVPPTTLSFYNSLIKFFDTTTGAKVIEFFWVDRKGQTHPLTYQVVDQDGHFALQRSQNLIAATGSAQALSARILKQRSQLDASASASSKDLSGSKGPK</sequence>
<evidence type="ECO:0000313" key="3">
    <source>
        <dbReference type="Proteomes" id="UP001140230"/>
    </source>
</evidence>
<dbReference type="Proteomes" id="UP001140230">
    <property type="component" value="Unassembled WGS sequence"/>
</dbReference>
<name>A0A9X4BVW4_9XANT</name>
<dbReference type="RefSeq" id="WP_212583493.1">
    <property type="nucleotide sequence ID" value="NZ_CP168178.1"/>
</dbReference>
<comment type="caution">
    <text evidence="2">The sequence shown here is derived from an EMBL/GenBank/DDBJ whole genome shotgun (WGS) entry which is preliminary data.</text>
</comment>
<reference evidence="2" key="1">
    <citation type="journal article" date="2022" name="Phytopathology">
        <title>Whole genome sequencing-based tracing of a 2022 introduction and outbreak of Xanthomonas hortorum pv. pelargonii.</title>
        <authorList>
            <person name="Iruegas Bocardo F."/>
            <person name="Weisberg A.J."/>
            <person name="Riutta E.R."/>
            <person name="Kilday K.B."/>
            <person name="Bonkowski J.C."/>
            <person name="Creswell T.C."/>
            <person name="Daughtrey M."/>
            <person name="Rane K.K."/>
            <person name="Grunwald N.J."/>
            <person name="Chang J.H."/>
            <person name="Putnam M."/>
        </authorList>
    </citation>
    <scope>NUCLEOTIDE SEQUENCE</scope>
    <source>
        <strain evidence="2">22-338</strain>
    </source>
</reference>
<evidence type="ECO:0000313" key="2">
    <source>
        <dbReference type="EMBL" id="MDC8640596.1"/>
    </source>
</evidence>
<protein>
    <submittedName>
        <fullName evidence="2">Uncharacterized protein</fullName>
    </submittedName>
</protein>
<dbReference type="AlphaFoldDB" id="A0A9X4BVW4"/>
<dbReference type="EMBL" id="JANWTP010000143">
    <property type="protein sequence ID" value="MDC8640596.1"/>
    <property type="molecule type" value="Genomic_DNA"/>
</dbReference>
<evidence type="ECO:0000256" key="1">
    <source>
        <dbReference type="SAM" id="MobiDB-lite"/>
    </source>
</evidence>
<gene>
    <name evidence="2" type="ORF">NY667_23065</name>
</gene>
<proteinExistence type="predicted"/>
<feature type="region of interest" description="Disordered" evidence="1">
    <location>
        <begin position="145"/>
        <end position="165"/>
    </location>
</feature>
<organism evidence="2 3">
    <name type="scientific">Xanthomonas hortorum pv. hederae</name>
    <dbReference type="NCBI Taxonomy" id="453603"/>
    <lineage>
        <taxon>Bacteria</taxon>
        <taxon>Pseudomonadati</taxon>
        <taxon>Pseudomonadota</taxon>
        <taxon>Gammaproteobacteria</taxon>
        <taxon>Lysobacterales</taxon>
        <taxon>Lysobacteraceae</taxon>
        <taxon>Xanthomonas</taxon>
    </lineage>
</organism>